<keyword evidence="3" id="KW-0325">Glycoprotein</keyword>
<name>A0AAC9D1A6_9FLAO</name>
<dbReference type="SUPFAM" id="SSF69318">
    <property type="entry name" value="Integrin alpha N-terminal domain"/>
    <property type="match status" value="2"/>
</dbReference>
<dbReference type="KEGG" id="fjg:BB050_00613"/>
<dbReference type="Pfam" id="PF13585">
    <property type="entry name" value="CHU_C"/>
    <property type="match status" value="1"/>
</dbReference>
<dbReference type="PANTHER" id="PTHR24273">
    <property type="entry name" value="FI04643P-RELATED"/>
    <property type="match status" value="1"/>
</dbReference>
<organism evidence="5 6">
    <name type="scientific">Flavobacterium anhuiense</name>
    <dbReference type="NCBI Taxonomy" id="459526"/>
    <lineage>
        <taxon>Bacteria</taxon>
        <taxon>Pseudomonadati</taxon>
        <taxon>Bacteroidota</taxon>
        <taxon>Flavobacteriia</taxon>
        <taxon>Flavobacteriales</taxon>
        <taxon>Flavobacteriaceae</taxon>
        <taxon>Flavobacterium</taxon>
    </lineage>
</organism>
<evidence type="ECO:0000256" key="1">
    <source>
        <dbReference type="ARBA" id="ARBA00022729"/>
    </source>
</evidence>
<dbReference type="Pfam" id="PF02494">
    <property type="entry name" value="HYR"/>
    <property type="match status" value="7"/>
</dbReference>
<feature type="domain" description="HYR" evidence="4">
    <location>
        <begin position="71"/>
        <end position="149"/>
    </location>
</feature>
<dbReference type="Proteomes" id="UP000093276">
    <property type="component" value="Chromosome"/>
</dbReference>
<evidence type="ECO:0000256" key="2">
    <source>
        <dbReference type="ARBA" id="ARBA00022737"/>
    </source>
</evidence>
<proteinExistence type="predicted"/>
<protein>
    <submittedName>
        <fullName evidence="5">HYR domain protein</fullName>
    </submittedName>
</protein>
<dbReference type="PROSITE" id="PS50825">
    <property type="entry name" value="HYR"/>
    <property type="match status" value="4"/>
</dbReference>
<dbReference type="Gene3D" id="2.130.10.130">
    <property type="entry name" value="Integrin alpha, N-terminal"/>
    <property type="match status" value="3"/>
</dbReference>
<dbReference type="GO" id="GO:0008305">
    <property type="term" value="C:integrin complex"/>
    <property type="evidence" value="ECO:0007669"/>
    <property type="project" value="InterPro"/>
</dbReference>
<dbReference type="SMART" id="SM00191">
    <property type="entry name" value="Int_alpha"/>
    <property type="match status" value="5"/>
</dbReference>
<feature type="domain" description="HYR" evidence="4">
    <location>
        <begin position="388"/>
        <end position="470"/>
    </location>
</feature>
<dbReference type="NCBIfam" id="TIGR04131">
    <property type="entry name" value="Bac_Flav_CTERM"/>
    <property type="match status" value="1"/>
</dbReference>
<sequence>MVEFKILTKKTNLILLFIISFSFVTVYAQEKDFTKSDSNIVTLINDNNMKSVSRKIKAVTKFTSKIAKSAADTEPPILICPPNQKLTCGMLVPSYFDLLTVNDNLDTEIDVTQYPGEGSFFYDGMEIQFTAKDDAGNTSSCSIIVTSVNPDVAPPTFTCPTNIKLNCGDVIPNYAISPIMNLKDDCSINLKYKMTPAAGTIFYGNPTPIEIEYSDKTGNKSYCNFTITSNPDVIKPVISNCPGVQFLACGSVLPDYKTWVTVSDNCDGILIISQTPSPGTAFTPGMTVTLMVKDASNNTSACSFVINASADTVKPVITNCPSNQTLAIGDAIPDYLGLIHVTDNCDTNPIVTQVPIPGTIFTSGTNVVISAKDTSGNISVCNFYINPLGGDLPPVLSCPSGMELYKNSTLPNYISYLTALSDDLTDNFDLIFTQTPPQGTLFTADTNVTITAKDASGNINFCTFLVKLKTVKQDIDCKTTSINVNNLYGDNGFSIYGEILAREAGFSVNNAGDVNGDGIKDLIIGAPGNYNPWYGASKIYKIIPGAAYVIFGKASGFAPNIDLGLLDGTNGFAIRNDISSSNFPLTGYDVSSAGDINGDGIGDFMVSDPYRHSSYGPEAGHTYIIFGKKSGFPAEIKLSSLNGSNGFTLIGNENYAATGSSIDLIGDINSDGFQDIAVITSGSGAVNGKCFVVYGRAGGFPAILRTFELNGTNGFTIEGDASTGKLGRSVSGLGDVNGDGIVDIALGSYNGSDQKRKYVVFGRSNNFPANFNISALNGTNGFIIENSETALDSYNGIEKAGDLNNDGINDIAITGQYVLFGKTVFPVLVDLKNLDGTNGFKINGVSAGNSFGYAGDFNGDTIDDFFVHDPGTTYIFFGKKVWTATVSPSTDKNFRIMSDYLYEYSVNYAGDVNNDGVGDIIIGNPYNSYGSNLKVNYNPGKAFVVFGKKVTDTQKPVIANCPSNEVVSTGFPIPDYKNVITVTDNCDSNPTITQVPAPWTIFDGVTKDVTLTVTDKSGNFEICTFKISNDADAEAPVLTCLSDQLLNCKSLVPNYLNLVTVSDNKDTAPILTQDPIAGTAFTDGMVITITAKDVSNNSSTCSFKVNASADVTAPVIACIGDQTLSCGSTIPDYTLLVTANDNCDASPVITQNPIAGSVFTDGMAITITAKDASNNEAYCSFKVNASADLTAPVIACIGDQILSCGSTIPDYTLLVTANDNCDPYPVITQNPSVGSVFTDGMAITITAKDISNNSSTCSFKVNASADVTAPVIACIGDQTLSCGSIIPDYTALITVTDNCDASPVITQNPIAGSVFTDGMAITITAKDVSNNSSTCSFKVNASADVTAPVIACIGDQTLSCGSTIPDYTLLVTANDNCDASPVITQNPIAGTAFTDGMDITITAKDASNNESYCSFKVNASADVTAPVIACIGDQTLSCGSKIPDYTLLVTANDNCDSYPVIAQNPSAGTAFTDGMAITITAKDVSNNSSTCSFKVNASADVTAPVIACIGDQTLSCGSIIPDYTLLVTANDNCDSYPVITQNPSAGSVFTDGMEITITARDVSNNSSTCSFKVNASPDITAPSITCIADQNLNIADVLPDYRTMITATDNCDSNLTVTQIPSSGSNVTDGMNVTINASDNSGNSTSCTFKINVAKDAQPPVFTCIADQMFDCSVSQVPDYTKMIFATDNADPNPVITQYPAPGAVFLDGMTITIKVSDKSNNVSGCSFQLFSYPIFVDAGEDAEINQGDSIQLYAIALEDGVFSWSPATGLNNSKIGNPIAKPSETTTYKVVFTNKEGCETEDLVTVTVIPPIEKDETKYGFSPNGDGINDFWEIDGITDYPENEVLIYSRWGDLVYHTKGYDNATNVFSGIANKSRNLGANQLPEGTYFFEIRVNQPHHFKKTKGYLVLKR</sequence>
<evidence type="ECO:0000313" key="6">
    <source>
        <dbReference type="Proteomes" id="UP000093276"/>
    </source>
</evidence>
<reference evidence="5 6" key="1">
    <citation type="submission" date="2016-08" db="EMBL/GenBank/DDBJ databases">
        <title>Complete genome sequence of Flavobacterium johnsoniae strain GSE09, a volatile-producing biocontrol agent isolated from cucumber (Cucumis sativus).</title>
        <authorList>
            <person name="Jeong J.-J."/>
            <person name="Oh J.Y."/>
            <person name="Jim Y.J."/>
            <person name="Sang M.K."/>
            <person name="Kim K.D."/>
        </authorList>
    </citation>
    <scope>NUCLEOTIDE SEQUENCE [LARGE SCALE GENOMIC DNA]</scope>
    <source>
        <strain evidence="5 6">GSE09</strain>
    </source>
</reference>
<dbReference type="PRINTS" id="PR01185">
    <property type="entry name" value="INTEGRINA"/>
</dbReference>
<dbReference type="InterPro" id="IPR000413">
    <property type="entry name" value="Integrin_alpha"/>
</dbReference>
<dbReference type="InterPro" id="IPR013519">
    <property type="entry name" value="Int_alpha_beta-p"/>
</dbReference>
<dbReference type="Gene3D" id="2.60.40.10">
    <property type="entry name" value="Immunoglobulins"/>
    <property type="match status" value="1"/>
</dbReference>
<gene>
    <name evidence="5" type="ORF">BB050_00613</name>
</gene>
<dbReference type="PANTHER" id="PTHR24273:SF32">
    <property type="entry name" value="HYALIN"/>
    <property type="match status" value="1"/>
</dbReference>
<accession>A0AAC9D1A6</accession>
<feature type="domain" description="HYR" evidence="4">
    <location>
        <begin position="951"/>
        <end position="1031"/>
    </location>
</feature>
<dbReference type="InterPro" id="IPR013517">
    <property type="entry name" value="FG-GAP"/>
</dbReference>
<feature type="domain" description="HYR" evidence="4">
    <location>
        <begin position="231"/>
        <end position="310"/>
    </location>
</feature>
<dbReference type="InterPro" id="IPR028994">
    <property type="entry name" value="Integrin_alpha_N"/>
</dbReference>
<evidence type="ECO:0000259" key="4">
    <source>
        <dbReference type="PROSITE" id="PS50825"/>
    </source>
</evidence>
<evidence type="ECO:0000256" key="3">
    <source>
        <dbReference type="ARBA" id="ARBA00023180"/>
    </source>
</evidence>
<evidence type="ECO:0000313" key="5">
    <source>
        <dbReference type="EMBL" id="AOC93767.1"/>
    </source>
</evidence>
<keyword evidence="1" id="KW-0732">Signal</keyword>
<dbReference type="PROSITE" id="PS51470">
    <property type="entry name" value="FG_GAP"/>
    <property type="match status" value="1"/>
</dbReference>
<dbReference type="Pfam" id="PF01839">
    <property type="entry name" value="FG-GAP"/>
    <property type="match status" value="1"/>
</dbReference>
<dbReference type="InterPro" id="IPR003410">
    <property type="entry name" value="HYR_dom"/>
</dbReference>
<dbReference type="GO" id="GO:0007155">
    <property type="term" value="P:cell adhesion"/>
    <property type="evidence" value="ECO:0007669"/>
    <property type="project" value="InterPro"/>
</dbReference>
<dbReference type="EMBL" id="CP016907">
    <property type="protein sequence ID" value="AOC93767.1"/>
    <property type="molecule type" value="Genomic_DNA"/>
</dbReference>
<dbReference type="InterPro" id="IPR026341">
    <property type="entry name" value="T9SS_type_B"/>
</dbReference>
<keyword evidence="2" id="KW-0677">Repeat</keyword>
<dbReference type="InterPro" id="IPR013783">
    <property type="entry name" value="Ig-like_fold"/>
</dbReference>